<dbReference type="EC" id="3.6.4.12" evidence="6"/>
<dbReference type="GO" id="GO:0043138">
    <property type="term" value="F:3'-5' DNA helicase activity"/>
    <property type="evidence" value="ECO:0007669"/>
    <property type="project" value="TreeGrafter"/>
</dbReference>
<reference evidence="6" key="1">
    <citation type="submission" date="2019-08" db="EMBL/GenBank/DDBJ databases">
        <authorList>
            <person name="Kucharzyk K."/>
            <person name="Murdoch R.W."/>
            <person name="Higgins S."/>
            <person name="Loffler F."/>
        </authorList>
    </citation>
    <scope>NUCLEOTIDE SEQUENCE</scope>
</reference>
<evidence type="ECO:0000313" key="6">
    <source>
        <dbReference type="EMBL" id="MPM16313.1"/>
    </source>
</evidence>
<dbReference type="InterPro" id="IPR014017">
    <property type="entry name" value="DNA_helicase_UvrD-like_C"/>
</dbReference>
<dbReference type="AlphaFoldDB" id="A0A644XPZ4"/>
<evidence type="ECO:0000259" key="5">
    <source>
        <dbReference type="Pfam" id="PF13361"/>
    </source>
</evidence>
<keyword evidence="2 6" id="KW-0378">Hydrolase</keyword>
<proteinExistence type="predicted"/>
<protein>
    <submittedName>
        <fullName evidence="6">DNA helicase II</fullName>
        <ecNumber evidence="6">3.6.4.12</ecNumber>
    </submittedName>
</protein>
<evidence type="ECO:0000256" key="4">
    <source>
        <dbReference type="ARBA" id="ARBA00022840"/>
    </source>
</evidence>
<evidence type="ECO:0000256" key="3">
    <source>
        <dbReference type="ARBA" id="ARBA00022806"/>
    </source>
</evidence>
<organism evidence="6">
    <name type="scientific">bioreactor metagenome</name>
    <dbReference type="NCBI Taxonomy" id="1076179"/>
    <lineage>
        <taxon>unclassified sequences</taxon>
        <taxon>metagenomes</taxon>
        <taxon>ecological metagenomes</taxon>
    </lineage>
</organism>
<keyword evidence="4" id="KW-0067">ATP-binding</keyword>
<dbReference type="InterPro" id="IPR000212">
    <property type="entry name" value="DNA_helicase_UvrD/REP"/>
</dbReference>
<sequence length="168" mass="18792">MTVHTAKGLEFPYVFLCGLEEGVFPSKKTATLEGMEEERRLAFVAFTRAEKALYLTDAEGRNLDGSYRYPSRFIFNVDKALLAYTEELNESLINESNWQIGNSEKLMEVMSSELPFGPGDRIVHSIMGSGEVIGIDRDKAAYIIKFDDLGTARNISLRAKIEAEPGRS</sequence>
<dbReference type="GO" id="GO:0033202">
    <property type="term" value="C:DNA helicase complex"/>
    <property type="evidence" value="ECO:0007669"/>
    <property type="project" value="TreeGrafter"/>
</dbReference>
<dbReference type="PANTHER" id="PTHR11070">
    <property type="entry name" value="UVRD / RECB / PCRA DNA HELICASE FAMILY MEMBER"/>
    <property type="match status" value="1"/>
</dbReference>
<dbReference type="GO" id="GO:0003677">
    <property type="term" value="F:DNA binding"/>
    <property type="evidence" value="ECO:0007669"/>
    <property type="project" value="InterPro"/>
</dbReference>
<evidence type="ECO:0000256" key="1">
    <source>
        <dbReference type="ARBA" id="ARBA00022741"/>
    </source>
</evidence>
<keyword evidence="1" id="KW-0547">Nucleotide-binding</keyword>
<dbReference type="GO" id="GO:0005829">
    <property type="term" value="C:cytosol"/>
    <property type="evidence" value="ECO:0007669"/>
    <property type="project" value="TreeGrafter"/>
</dbReference>
<keyword evidence="3 6" id="KW-0347">Helicase</keyword>
<feature type="domain" description="UvrD-like helicase C-terminal" evidence="5">
    <location>
        <begin position="1"/>
        <end position="58"/>
    </location>
</feature>
<accession>A0A644XPZ4</accession>
<name>A0A644XPZ4_9ZZZZ</name>
<dbReference type="PANTHER" id="PTHR11070:SF2">
    <property type="entry name" value="ATP-DEPENDENT DNA HELICASE SRS2"/>
    <property type="match status" value="1"/>
</dbReference>
<dbReference type="Gene3D" id="3.40.50.300">
    <property type="entry name" value="P-loop containing nucleotide triphosphate hydrolases"/>
    <property type="match status" value="1"/>
</dbReference>
<dbReference type="GO" id="GO:0016787">
    <property type="term" value="F:hydrolase activity"/>
    <property type="evidence" value="ECO:0007669"/>
    <property type="project" value="UniProtKB-KW"/>
</dbReference>
<dbReference type="GO" id="GO:0000725">
    <property type="term" value="P:recombinational repair"/>
    <property type="evidence" value="ECO:0007669"/>
    <property type="project" value="TreeGrafter"/>
</dbReference>
<dbReference type="InterPro" id="IPR027417">
    <property type="entry name" value="P-loop_NTPase"/>
</dbReference>
<gene>
    <name evidence="6" type="primary">uvrD_2</name>
    <name evidence="6" type="ORF">SDC9_62691</name>
</gene>
<dbReference type="GO" id="GO:0005524">
    <property type="term" value="F:ATP binding"/>
    <property type="evidence" value="ECO:0007669"/>
    <property type="project" value="UniProtKB-KW"/>
</dbReference>
<comment type="caution">
    <text evidence="6">The sequence shown here is derived from an EMBL/GenBank/DDBJ whole genome shotgun (WGS) entry which is preliminary data.</text>
</comment>
<dbReference type="SUPFAM" id="SSF52540">
    <property type="entry name" value="P-loop containing nucleoside triphosphate hydrolases"/>
    <property type="match status" value="1"/>
</dbReference>
<dbReference type="EMBL" id="VSSQ01002589">
    <property type="protein sequence ID" value="MPM16313.1"/>
    <property type="molecule type" value="Genomic_DNA"/>
</dbReference>
<evidence type="ECO:0000256" key="2">
    <source>
        <dbReference type="ARBA" id="ARBA00022801"/>
    </source>
</evidence>
<dbReference type="Pfam" id="PF13361">
    <property type="entry name" value="UvrD_C"/>
    <property type="match status" value="1"/>
</dbReference>